<dbReference type="PANTHER" id="PTHR37953">
    <property type="entry name" value="UPF0127 PROTEIN MJ1496"/>
    <property type="match status" value="1"/>
</dbReference>
<organism evidence="1">
    <name type="scientific">Desulfobacca acetoxidans</name>
    <dbReference type="NCBI Taxonomy" id="60893"/>
    <lineage>
        <taxon>Bacteria</taxon>
        <taxon>Pseudomonadati</taxon>
        <taxon>Thermodesulfobacteriota</taxon>
        <taxon>Desulfobaccia</taxon>
        <taxon>Desulfobaccales</taxon>
        <taxon>Desulfobaccaceae</taxon>
        <taxon>Desulfobacca</taxon>
    </lineage>
</organism>
<proteinExistence type="predicted"/>
<dbReference type="InterPro" id="IPR038695">
    <property type="entry name" value="Saro_0823-like_sf"/>
</dbReference>
<comment type="caution">
    <text evidence="1">The sequence shown here is derived from an EMBL/GenBank/DDBJ whole genome shotgun (WGS) entry which is preliminary data.</text>
</comment>
<sequence>MTPSLGFFRTFGFFLLFWLTIARSWGQEYSEYGNPLVRLTVKGVPVLAEVVSTPQKHYLGLSHRRELPEGRGMLFLMSDLRYQVFCMRDMLFPIDIIWIHEGKVAGLHKNLSPGDTGNYRSPVPVRLVLEVPGGFAERHGIKAGDPVVLELSGF</sequence>
<dbReference type="InterPro" id="IPR003795">
    <property type="entry name" value="DUF192"/>
</dbReference>
<accession>A0A7C5EN67</accession>
<dbReference type="EMBL" id="DTKJ01000071">
    <property type="protein sequence ID" value="HGZ12596.1"/>
    <property type="molecule type" value="Genomic_DNA"/>
</dbReference>
<protein>
    <submittedName>
        <fullName evidence="1">DUF192 domain-containing protein</fullName>
    </submittedName>
</protein>
<gene>
    <name evidence="1" type="ORF">ENW48_10355</name>
</gene>
<dbReference type="PANTHER" id="PTHR37953:SF1">
    <property type="entry name" value="UPF0127 PROTEIN MJ1496"/>
    <property type="match status" value="1"/>
</dbReference>
<dbReference type="Gene3D" id="2.60.120.1140">
    <property type="entry name" value="Protein of unknown function DUF192"/>
    <property type="match status" value="1"/>
</dbReference>
<dbReference type="Pfam" id="PF02643">
    <property type="entry name" value="DUF192"/>
    <property type="match status" value="1"/>
</dbReference>
<evidence type="ECO:0000313" key="1">
    <source>
        <dbReference type="EMBL" id="HGZ12596.1"/>
    </source>
</evidence>
<name>A0A7C5EN67_9BACT</name>
<dbReference type="AlphaFoldDB" id="A0A7C5EN67"/>
<reference evidence="1" key="1">
    <citation type="journal article" date="2020" name="mSystems">
        <title>Genome- and Community-Level Interaction Insights into Carbon Utilization and Element Cycling Functions of Hydrothermarchaeota in Hydrothermal Sediment.</title>
        <authorList>
            <person name="Zhou Z."/>
            <person name="Liu Y."/>
            <person name="Xu W."/>
            <person name="Pan J."/>
            <person name="Luo Z.H."/>
            <person name="Li M."/>
        </authorList>
    </citation>
    <scope>NUCLEOTIDE SEQUENCE [LARGE SCALE GENOMIC DNA]</scope>
    <source>
        <strain evidence="1">SpSt-853</strain>
    </source>
</reference>